<feature type="transmembrane region" description="Helical" evidence="10">
    <location>
        <begin position="578"/>
        <end position="597"/>
    </location>
</feature>
<keyword evidence="3" id="KW-0597">Phosphoprotein</keyword>
<evidence type="ECO:0000313" key="13">
    <source>
        <dbReference type="EMBL" id="NYD34562.1"/>
    </source>
</evidence>
<dbReference type="InterPro" id="IPR013525">
    <property type="entry name" value="ABC2_TM"/>
</dbReference>
<dbReference type="Pfam" id="PF01061">
    <property type="entry name" value="ABC2_membrane"/>
    <property type="match status" value="1"/>
</dbReference>
<dbReference type="Pfam" id="PF00498">
    <property type="entry name" value="FHA"/>
    <property type="match status" value="2"/>
</dbReference>
<dbReference type="PROSITE" id="PS50006">
    <property type="entry name" value="FHA_DOMAIN"/>
    <property type="match status" value="2"/>
</dbReference>
<dbReference type="RefSeq" id="WP_179792501.1">
    <property type="nucleotide sequence ID" value="NZ_BAABHP010000018.1"/>
</dbReference>
<dbReference type="InterPro" id="IPR000253">
    <property type="entry name" value="FHA_dom"/>
</dbReference>
<keyword evidence="14" id="KW-1185">Reference proteome</keyword>
<comment type="caution">
    <text evidence="13">The sequence shown here is derived from an EMBL/GenBank/DDBJ whole genome shotgun (WGS) entry which is preliminary data.</text>
</comment>
<feature type="transmembrane region" description="Helical" evidence="10">
    <location>
        <begin position="763"/>
        <end position="785"/>
    </location>
</feature>
<evidence type="ECO:0000256" key="7">
    <source>
        <dbReference type="ARBA" id="ARBA00022989"/>
    </source>
</evidence>
<feature type="transmembrane region" description="Helical" evidence="10">
    <location>
        <begin position="540"/>
        <end position="558"/>
    </location>
</feature>
<dbReference type="GO" id="GO:0140359">
    <property type="term" value="F:ABC-type transporter activity"/>
    <property type="evidence" value="ECO:0007669"/>
    <property type="project" value="InterPro"/>
</dbReference>
<keyword evidence="6" id="KW-0067">ATP-binding</keyword>
<dbReference type="GO" id="GO:0016020">
    <property type="term" value="C:membrane"/>
    <property type="evidence" value="ECO:0007669"/>
    <property type="project" value="UniProtKB-SubCell"/>
</dbReference>
<feature type="domain" description="ABC transporter" evidence="12">
    <location>
        <begin position="237"/>
        <end position="471"/>
    </location>
</feature>
<dbReference type="SUPFAM" id="SSF52540">
    <property type="entry name" value="P-loop containing nucleoside triphosphate hydrolases"/>
    <property type="match status" value="1"/>
</dbReference>
<dbReference type="GO" id="GO:0016887">
    <property type="term" value="F:ATP hydrolysis activity"/>
    <property type="evidence" value="ECO:0007669"/>
    <property type="project" value="InterPro"/>
</dbReference>
<comment type="subcellular location">
    <subcellularLocation>
        <location evidence="1">Membrane</location>
        <topology evidence="1">Multi-pass membrane protein</topology>
    </subcellularLocation>
</comment>
<name>A0A7Y9DSU9_9PSEU</name>
<feature type="compositionally biased region" description="Polar residues" evidence="9">
    <location>
        <begin position="504"/>
        <end position="515"/>
    </location>
</feature>
<dbReference type="PROSITE" id="PS50893">
    <property type="entry name" value="ABC_TRANSPORTER_2"/>
    <property type="match status" value="1"/>
</dbReference>
<reference evidence="13 14" key="1">
    <citation type="submission" date="2020-07" db="EMBL/GenBank/DDBJ databases">
        <title>Sequencing the genomes of 1000 actinobacteria strains.</title>
        <authorList>
            <person name="Klenk H.-P."/>
        </authorList>
    </citation>
    <scope>NUCLEOTIDE SEQUENCE [LARGE SCALE GENOMIC DNA]</scope>
    <source>
        <strain evidence="13 14">DSM 45772</strain>
    </source>
</reference>
<evidence type="ECO:0000259" key="12">
    <source>
        <dbReference type="PROSITE" id="PS50893"/>
    </source>
</evidence>
<evidence type="ECO:0000256" key="8">
    <source>
        <dbReference type="ARBA" id="ARBA00023136"/>
    </source>
</evidence>
<dbReference type="SUPFAM" id="SSF49879">
    <property type="entry name" value="SMAD/FHA domain"/>
    <property type="match status" value="2"/>
</dbReference>
<evidence type="ECO:0000256" key="6">
    <source>
        <dbReference type="ARBA" id="ARBA00022840"/>
    </source>
</evidence>
<proteinExistence type="predicted"/>
<dbReference type="SMART" id="SM00382">
    <property type="entry name" value="AAA"/>
    <property type="match status" value="1"/>
</dbReference>
<dbReference type="GO" id="GO:0005524">
    <property type="term" value="F:ATP binding"/>
    <property type="evidence" value="ECO:0007669"/>
    <property type="project" value="UniProtKB-KW"/>
</dbReference>
<evidence type="ECO:0000256" key="4">
    <source>
        <dbReference type="ARBA" id="ARBA00022692"/>
    </source>
</evidence>
<evidence type="ECO:0000256" key="5">
    <source>
        <dbReference type="ARBA" id="ARBA00022741"/>
    </source>
</evidence>
<feature type="transmembrane region" description="Helical" evidence="10">
    <location>
        <begin position="663"/>
        <end position="685"/>
    </location>
</feature>
<dbReference type="Gene3D" id="3.40.50.300">
    <property type="entry name" value="P-loop containing nucleotide triphosphate hydrolases"/>
    <property type="match status" value="1"/>
</dbReference>
<keyword evidence="7 10" id="KW-1133">Transmembrane helix</keyword>
<dbReference type="Gene3D" id="2.60.200.20">
    <property type="match status" value="2"/>
</dbReference>
<keyword evidence="5" id="KW-0547">Nucleotide-binding</keyword>
<evidence type="ECO:0000259" key="11">
    <source>
        <dbReference type="PROSITE" id="PS50006"/>
    </source>
</evidence>
<dbReference type="EMBL" id="JACCBN010000001">
    <property type="protein sequence ID" value="NYD34562.1"/>
    <property type="molecule type" value="Genomic_DNA"/>
</dbReference>
<dbReference type="InterPro" id="IPR027417">
    <property type="entry name" value="P-loop_NTPase"/>
</dbReference>
<protein>
    <submittedName>
        <fullName evidence="13">ABC-type multidrug transport system ATPase subunit/pSer/pThr/pTyr-binding forkhead associated (FHA) protein</fullName>
    </submittedName>
</protein>
<dbReference type="InterPro" id="IPR050352">
    <property type="entry name" value="ABCG_transporters"/>
</dbReference>
<evidence type="ECO:0000256" key="1">
    <source>
        <dbReference type="ARBA" id="ARBA00004141"/>
    </source>
</evidence>
<evidence type="ECO:0000256" key="10">
    <source>
        <dbReference type="SAM" id="Phobius"/>
    </source>
</evidence>
<sequence length="793" mass="85801">MTQLEKSAERARPAPATPLEVRTHDRRAHVNPGTPFTIGRDESADLQVLGPEVSRHHVRITHGPQGWTIEDTSRNGTFAQQRRLTKEHVRGPLTVTLGANAGAPQVHLVLTPLPRPTPPRHRAPYISEAAQRSSRQGRFEAVHDLRTTPAALTIGRDERNDVVVQDLLASRFHAELRREGSRWVIHDLNSSNGTFVNGTRTRRQELGPADVVGIGHVLLHLEGDRLVEYVDTGAVEFRAEGIGVRTAKGKQLLRDVTFALESKSLLAVVGPSGAGKSTLLKALTGFRPADEGRVEYAGRDLYADYDELRQRIGLVPQDDILHPQLSVRKALHYAAELRFPDDVAAEERRAGIDEVIHELGLDGQAEQPIHTLSGGQRKRTSVALELLTRPSLLFLDEPTSGLDPGLDKSVMRTLRGLADDGRTVVVVTHSVANLDLCDRLMLLAPGGEVAFFGPPEEALAYFGKTGFADVFLLLQEHSDWGEKFSRSPAHARYVGRASAPPQPTQQTSAGTAARRQQSVRRQFTVLARRYLAVIAADRQYLIFMAALPLVLSVLAHALPGEAGLSMTEQLRGAAGAPHLLWLVLVVGAALMGSAASIRELVKEREIYRRERAIGLSRGAYLTSKLVVLGAIVGVQAVVLGVLGTVGRPSPDEPVLLGSGIAEIVVALVLLTAASMAVGLAVSALIDNADRGMPLLVLLAMLQFILSSALMQIGERPGLGQLAWLVPARWGFAAGAATIGIPTGPAARPFDQPDPLWDHTAGTWLADLGVLAVVTALFVALTWWLLRRLDPARR</sequence>
<dbReference type="PANTHER" id="PTHR48041:SF139">
    <property type="entry name" value="PROTEIN SCARLET"/>
    <property type="match status" value="1"/>
</dbReference>
<keyword evidence="4 10" id="KW-0812">Transmembrane</keyword>
<evidence type="ECO:0000256" key="9">
    <source>
        <dbReference type="SAM" id="MobiDB-lite"/>
    </source>
</evidence>
<dbReference type="SMART" id="SM00240">
    <property type="entry name" value="FHA"/>
    <property type="match status" value="2"/>
</dbReference>
<evidence type="ECO:0000313" key="14">
    <source>
        <dbReference type="Proteomes" id="UP000535890"/>
    </source>
</evidence>
<gene>
    <name evidence="13" type="ORF">BJ983_000664</name>
</gene>
<dbReference type="InterPro" id="IPR003593">
    <property type="entry name" value="AAA+_ATPase"/>
</dbReference>
<feature type="domain" description="FHA" evidence="11">
    <location>
        <begin position="36"/>
        <end position="84"/>
    </location>
</feature>
<dbReference type="PANTHER" id="PTHR48041">
    <property type="entry name" value="ABC TRANSPORTER G FAMILY MEMBER 28"/>
    <property type="match status" value="1"/>
</dbReference>
<accession>A0A7Y9DSU9</accession>
<evidence type="ECO:0000256" key="3">
    <source>
        <dbReference type="ARBA" id="ARBA00022553"/>
    </source>
</evidence>
<feature type="transmembrane region" description="Helical" evidence="10">
    <location>
        <begin position="692"/>
        <end position="713"/>
    </location>
</feature>
<dbReference type="FunFam" id="3.40.50.300:FF:000474">
    <property type="entry name" value="Putative ABC transporter ATP-binding subunit"/>
    <property type="match status" value="1"/>
</dbReference>
<dbReference type="Proteomes" id="UP000535890">
    <property type="component" value="Unassembled WGS sequence"/>
</dbReference>
<feature type="transmembrane region" description="Helical" evidence="10">
    <location>
        <begin position="618"/>
        <end position="643"/>
    </location>
</feature>
<dbReference type="Pfam" id="PF00005">
    <property type="entry name" value="ABC_tran"/>
    <property type="match status" value="1"/>
</dbReference>
<dbReference type="CDD" id="cd00060">
    <property type="entry name" value="FHA"/>
    <property type="match status" value="1"/>
</dbReference>
<dbReference type="AlphaFoldDB" id="A0A7Y9DSU9"/>
<evidence type="ECO:0000256" key="2">
    <source>
        <dbReference type="ARBA" id="ARBA00022448"/>
    </source>
</evidence>
<feature type="region of interest" description="Disordered" evidence="9">
    <location>
        <begin position="493"/>
        <end position="515"/>
    </location>
</feature>
<feature type="domain" description="FHA" evidence="11">
    <location>
        <begin position="152"/>
        <end position="201"/>
    </location>
</feature>
<organism evidence="13 14">
    <name type="scientific">Actinomycetospora corticicola</name>
    <dbReference type="NCBI Taxonomy" id="663602"/>
    <lineage>
        <taxon>Bacteria</taxon>
        <taxon>Bacillati</taxon>
        <taxon>Actinomycetota</taxon>
        <taxon>Actinomycetes</taxon>
        <taxon>Pseudonocardiales</taxon>
        <taxon>Pseudonocardiaceae</taxon>
        <taxon>Actinomycetospora</taxon>
    </lineage>
</organism>
<dbReference type="InterPro" id="IPR008984">
    <property type="entry name" value="SMAD_FHA_dom_sf"/>
</dbReference>
<dbReference type="InterPro" id="IPR003439">
    <property type="entry name" value="ABC_transporter-like_ATP-bd"/>
</dbReference>
<keyword evidence="2" id="KW-0813">Transport</keyword>
<keyword evidence="8 10" id="KW-0472">Membrane</keyword>